<keyword evidence="2 4" id="KW-0689">Ribosomal protein</keyword>
<dbReference type="Gene3D" id="4.10.640.10">
    <property type="entry name" value="Ribosomal protein S18"/>
    <property type="match status" value="1"/>
</dbReference>
<dbReference type="HAMAP" id="MF_00270">
    <property type="entry name" value="Ribosomal_bS18"/>
    <property type="match status" value="1"/>
</dbReference>
<dbReference type="AlphaFoldDB" id="A0A857N8S3"/>
<keyword evidence="7" id="KW-1185">Reference proteome</keyword>
<evidence type="ECO:0000256" key="5">
    <source>
        <dbReference type="RuleBase" id="RU003910"/>
    </source>
</evidence>
<evidence type="ECO:0000256" key="2">
    <source>
        <dbReference type="ARBA" id="ARBA00022980"/>
    </source>
</evidence>
<comment type="subunit">
    <text evidence="4">Part of the 30S ribosomal subunit. Forms a tight heterodimer with protein bS6.</text>
</comment>
<evidence type="ECO:0000256" key="3">
    <source>
        <dbReference type="ARBA" id="ARBA00023274"/>
    </source>
</evidence>
<dbReference type="PRINTS" id="PR00974">
    <property type="entry name" value="RIBOSOMALS18"/>
</dbReference>
<accession>A0A857N8S3</accession>
<dbReference type="Pfam" id="PF01084">
    <property type="entry name" value="Ribosomal_S18"/>
    <property type="match status" value="1"/>
</dbReference>
<dbReference type="KEGG" id="caqa:MICH65_0742"/>
<name>A0A857N8S3_9BACT</name>
<comment type="function">
    <text evidence="4">Binds as a heterodimer with protein bS6 to the central domain of the 16S rRNA, where it helps stabilize the platform of the 30S subunit.</text>
</comment>
<evidence type="ECO:0000313" key="7">
    <source>
        <dbReference type="Proteomes" id="UP000463983"/>
    </source>
</evidence>
<dbReference type="GO" id="GO:0022627">
    <property type="term" value="C:cytosolic small ribosomal subunit"/>
    <property type="evidence" value="ECO:0007669"/>
    <property type="project" value="TreeGrafter"/>
</dbReference>
<sequence>MATPVKKKIRRSKEPCYFCVNMKEPDYKEIEVLSKYLSSKGRLVSRMRTGVCQKHQRRVTREVQRARVLAILPFAQRV</sequence>
<keyword evidence="4" id="KW-0699">rRNA-binding</keyword>
<dbReference type="NCBIfam" id="TIGR00165">
    <property type="entry name" value="S18"/>
    <property type="match status" value="1"/>
</dbReference>
<gene>
    <name evidence="4" type="primary">rpsR</name>
    <name evidence="6" type="ORF">MICH65_0742</name>
</gene>
<dbReference type="SUPFAM" id="SSF46911">
    <property type="entry name" value="Ribosomal protein S18"/>
    <property type="match status" value="1"/>
</dbReference>
<keyword evidence="3 4" id="KW-0687">Ribonucleoprotein</keyword>
<dbReference type="GO" id="GO:0070181">
    <property type="term" value="F:small ribosomal subunit rRNA binding"/>
    <property type="evidence" value="ECO:0007669"/>
    <property type="project" value="TreeGrafter"/>
</dbReference>
<evidence type="ECO:0000313" key="6">
    <source>
        <dbReference type="EMBL" id="QHO63723.1"/>
    </source>
</evidence>
<proteinExistence type="inferred from homology"/>
<comment type="similarity">
    <text evidence="1 4 5">Belongs to the bacterial ribosomal protein bS18 family.</text>
</comment>
<organism evidence="6 7">
    <name type="scientific">Candidatus Chazhemtobacterium aquaticus</name>
    <dbReference type="NCBI Taxonomy" id="2715735"/>
    <lineage>
        <taxon>Bacteria</taxon>
        <taxon>Candidatus Chazhemtobacteraceae</taxon>
        <taxon>Candidatus Chazhemtobacterium</taxon>
    </lineage>
</organism>
<dbReference type="GO" id="GO:0003735">
    <property type="term" value="F:structural constituent of ribosome"/>
    <property type="evidence" value="ECO:0007669"/>
    <property type="project" value="InterPro"/>
</dbReference>
<dbReference type="RefSeq" id="WP_161932090.1">
    <property type="nucleotide sequence ID" value="NZ_CP047901.1"/>
</dbReference>
<protein>
    <recommendedName>
        <fullName evidence="4">Small ribosomal subunit protein bS18</fullName>
    </recommendedName>
</protein>
<keyword evidence="4" id="KW-0694">RNA-binding</keyword>
<evidence type="ECO:0000256" key="4">
    <source>
        <dbReference type="HAMAP-Rule" id="MF_00270"/>
    </source>
</evidence>
<dbReference type="InterPro" id="IPR036870">
    <property type="entry name" value="Ribosomal_bS18_sf"/>
</dbReference>
<reference evidence="7" key="1">
    <citation type="journal article" date="2020" name="Microorganisms">
        <title>Complete Genome of a Member of a New Bacterial Lineage in the Microgenomates Group Reveals an Unusual Nucleotide Composition Disparity Between Two Strands of DNA and Limited Metabolic Potential.</title>
        <authorList>
            <person name="Kadnikov V.V."/>
            <person name="Mardanov A.V."/>
            <person name="Beletsky A.V."/>
            <person name="Karnachuk O.V."/>
            <person name="Ravin N.V."/>
        </authorList>
    </citation>
    <scope>NUCLEOTIDE SEQUENCE [LARGE SCALE GENOMIC DNA]</scope>
</reference>
<dbReference type="EMBL" id="CP047901">
    <property type="protein sequence ID" value="QHO63723.1"/>
    <property type="molecule type" value="Genomic_DNA"/>
</dbReference>
<dbReference type="InterPro" id="IPR001648">
    <property type="entry name" value="Ribosomal_bS18"/>
</dbReference>
<dbReference type="PANTHER" id="PTHR13479:SF40">
    <property type="entry name" value="SMALL RIBOSOMAL SUBUNIT PROTEIN BS18M"/>
    <property type="match status" value="1"/>
</dbReference>
<dbReference type="GO" id="GO:0006412">
    <property type="term" value="P:translation"/>
    <property type="evidence" value="ECO:0007669"/>
    <property type="project" value="UniProtKB-UniRule"/>
</dbReference>
<dbReference type="PANTHER" id="PTHR13479">
    <property type="entry name" value="30S RIBOSOMAL PROTEIN S18"/>
    <property type="match status" value="1"/>
</dbReference>
<dbReference type="Proteomes" id="UP000463983">
    <property type="component" value="Chromosome"/>
</dbReference>
<evidence type="ECO:0000256" key="1">
    <source>
        <dbReference type="ARBA" id="ARBA00005589"/>
    </source>
</evidence>